<dbReference type="Proteomes" id="UP000180253">
    <property type="component" value="Unassembled WGS sequence"/>
</dbReference>
<organism evidence="4 5">
    <name type="scientific">Pseudoalteromonas byunsanensis</name>
    <dbReference type="NCBI Taxonomy" id="327939"/>
    <lineage>
        <taxon>Bacteria</taxon>
        <taxon>Pseudomonadati</taxon>
        <taxon>Pseudomonadota</taxon>
        <taxon>Gammaproteobacteria</taxon>
        <taxon>Alteromonadales</taxon>
        <taxon>Pseudoalteromonadaceae</taxon>
        <taxon>Pseudoalteromonas</taxon>
    </lineage>
</organism>
<dbReference type="Pfam" id="PF00486">
    <property type="entry name" value="Trans_reg_C"/>
    <property type="match status" value="1"/>
</dbReference>
<dbReference type="STRING" id="327939.BIW53_03480"/>
<dbReference type="SMART" id="SM00862">
    <property type="entry name" value="Trans_reg_C"/>
    <property type="match status" value="1"/>
</dbReference>
<feature type="DNA-binding region" description="OmpR/PhoB-type" evidence="2">
    <location>
        <begin position="43"/>
        <end position="142"/>
    </location>
</feature>
<dbReference type="EMBL" id="MNAN01000025">
    <property type="protein sequence ID" value="OHU96929.1"/>
    <property type="molecule type" value="Genomic_DNA"/>
</dbReference>
<dbReference type="PROSITE" id="PS51755">
    <property type="entry name" value="OMPR_PHOB"/>
    <property type="match status" value="1"/>
</dbReference>
<gene>
    <name evidence="4" type="ORF">BIW53_03480</name>
</gene>
<protein>
    <recommendedName>
        <fullName evidence="3">OmpR/PhoB-type domain-containing protein</fullName>
    </recommendedName>
</protein>
<dbReference type="InterPro" id="IPR016032">
    <property type="entry name" value="Sig_transdc_resp-reg_C-effctor"/>
</dbReference>
<dbReference type="RefSeq" id="WP_070990428.1">
    <property type="nucleotide sequence ID" value="NZ_CBCSHD010000015.1"/>
</dbReference>
<dbReference type="InterPro" id="IPR036388">
    <property type="entry name" value="WH-like_DNA-bd_sf"/>
</dbReference>
<dbReference type="GO" id="GO:0003677">
    <property type="term" value="F:DNA binding"/>
    <property type="evidence" value="ECO:0007669"/>
    <property type="project" value="UniProtKB-UniRule"/>
</dbReference>
<dbReference type="GO" id="GO:0000160">
    <property type="term" value="P:phosphorelay signal transduction system"/>
    <property type="evidence" value="ECO:0007669"/>
    <property type="project" value="InterPro"/>
</dbReference>
<evidence type="ECO:0000256" key="2">
    <source>
        <dbReference type="PROSITE-ProRule" id="PRU01091"/>
    </source>
</evidence>
<evidence type="ECO:0000259" key="3">
    <source>
        <dbReference type="PROSITE" id="PS51755"/>
    </source>
</evidence>
<feature type="domain" description="OmpR/PhoB-type" evidence="3">
    <location>
        <begin position="43"/>
        <end position="142"/>
    </location>
</feature>
<sequence>MKNMISNTDSFTRDIKIGSLLKEQPGVTNEEQKKQFESQKFRSGVYKLNEIYIDFDTNSLTDSYGRNIRIEPLIMDLLAYMMKNTGSYLSVSDLMQHVWSGRIVSDNAVRVAVKKLRDAMGDNPKLPRFIKTSPNRGYTIIAQPIEIKRNKFYSLSIKRKIRTSNIGRFVSTFIFR</sequence>
<evidence type="ECO:0000313" key="5">
    <source>
        <dbReference type="Proteomes" id="UP000180253"/>
    </source>
</evidence>
<keyword evidence="1 2" id="KW-0238">DNA-binding</keyword>
<keyword evidence="5" id="KW-1185">Reference proteome</keyword>
<dbReference type="SUPFAM" id="SSF46894">
    <property type="entry name" value="C-terminal effector domain of the bipartite response regulators"/>
    <property type="match status" value="1"/>
</dbReference>
<proteinExistence type="predicted"/>
<accession>A0A1S1NC11</accession>
<name>A0A1S1NC11_9GAMM</name>
<dbReference type="OrthoDB" id="8430416at2"/>
<evidence type="ECO:0000256" key="1">
    <source>
        <dbReference type="ARBA" id="ARBA00023125"/>
    </source>
</evidence>
<dbReference type="InterPro" id="IPR001867">
    <property type="entry name" value="OmpR/PhoB-type_DNA-bd"/>
</dbReference>
<dbReference type="AlphaFoldDB" id="A0A1S1NC11"/>
<reference evidence="4 5" key="1">
    <citation type="submission" date="2016-10" db="EMBL/GenBank/DDBJ databases">
        <title>Pseudoalteromonas amylolytica sp. nov., isolated from the surface seawater.</title>
        <authorList>
            <person name="Wu Y.-H."/>
            <person name="Cheng H."/>
            <person name="Jin X.-B."/>
            <person name="Wang C.-S."/>
            <person name="Xu X.-W."/>
        </authorList>
    </citation>
    <scope>NUCLEOTIDE SEQUENCE [LARGE SCALE GENOMIC DNA]</scope>
    <source>
        <strain evidence="4 5">JCM 12483</strain>
    </source>
</reference>
<evidence type="ECO:0000313" key="4">
    <source>
        <dbReference type="EMBL" id="OHU96929.1"/>
    </source>
</evidence>
<comment type="caution">
    <text evidence="4">The sequence shown here is derived from an EMBL/GenBank/DDBJ whole genome shotgun (WGS) entry which is preliminary data.</text>
</comment>
<dbReference type="Gene3D" id="1.10.10.10">
    <property type="entry name" value="Winged helix-like DNA-binding domain superfamily/Winged helix DNA-binding domain"/>
    <property type="match status" value="1"/>
</dbReference>
<dbReference type="CDD" id="cd00383">
    <property type="entry name" value="trans_reg_C"/>
    <property type="match status" value="1"/>
</dbReference>
<dbReference type="GO" id="GO:0006355">
    <property type="term" value="P:regulation of DNA-templated transcription"/>
    <property type="evidence" value="ECO:0007669"/>
    <property type="project" value="InterPro"/>
</dbReference>